<dbReference type="PANTHER" id="PTHR45991">
    <property type="entry name" value="PACHYTENE CHECKPOINT PROTEIN 2"/>
    <property type="match status" value="1"/>
</dbReference>
<dbReference type="InterPro" id="IPR058249">
    <property type="entry name" value="Pch2_C"/>
</dbReference>
<keyword evidence="2" id="KW-0547">Nucleotide-binding</keyword>
<dbReference type="Pfam" id="PF00004">
    <property type="entry name" value="AAA"/>
    <property type="match status" value="1"/>
</dbReference>
<organism evidence="6 7">
    <name type="scientific">Golovinomyces cichoracearum</name>
    <dbReference type="NCBI Taxonomy" id="62708"/>
    <lineage>
        <taxon>Eukaryota</taxon>
        <taxon>Fungi</taxon>
        <taxon>Dikarya</taxon>
        <taxon>Ascomycota</taxon>
        <taxon>Pezizomycotina</taxon>
        <taxon>Leotiomycetes</taxon>
        <taxon>Erysiphales</taxon>
        <taxon>Erysiphaceae</taxon>
        <taxon>Golovinomyces</taxon>
    </lineage>
</organism>
<name>A0A420IMK8_9PEZI</name>
<dbReference type="SMART" id="SM00382">
    <property type="entry name" value="AAA"/>
    <property type="match status" value="1"/>
</dbReference>
<dbReference type="InterPro" id="IPR044539">
    <property type="entry name" value="Pch2-like"/>
</dbReference>
<proteinExistence type="inferred from homology"/>
<dbReference type="GO" id="GO:0005524">
    <property type="term" value="F:ATP binding"/>
    <property type="evidence" value="ECO:0007669"/>
    <property type="project" value="UniProtKB-KW"/>
</dbReference>
<evidence type="ECO:0000256" key="3">
    <source>
        <dbReference type="ARBA" id="ARBA00022840"/>
    </source>
</evidence>
<dbReference type="InterPro" id="IPR027417">
    <property type="entry name" value="P-loop_NTPase"/>
</dbReference>
<comment type="similarity">
    <text evidence="1">Belongs to the AAA ATPase family. PCH2 subfamily.</text>
</comment>
<dbReference type="GO" id="GO:0007131">
    <property type="term" value="P:reciprocal meiotic recombination"/>
    <property type="evidence" value="ECO:0007669"/>
    <property type="project" value="TreeGrafter"/>
</dbReference>
<accession>A0A420IMK8</accession>
<dbReference type="GO" id="GO:0051598">
    <property type="term" value="P:meiotic recombination checkpoint signaling"/>
    <property type="evidence" value="ECO:0007669"/>
    <property type="project" value="TreeGrafter"/>
</dbReference>
<dbReference type="Gene3D" id="3.40.50.300">
    <property type="entry name" value="P-loop containing nucleotide triphosphate hydrolases"/>
    <property type="match status" value="1"/>
</dbReference>
<dbReference type="GO" id="GO:0005694">
    <property type="term" value="C:chromosome"/>
    <property type="evidence" value="ECO:0007669"/>
    <property type="project" value="TreeGrafter"/>
</dbReference>
<dbReference type="AlphaFoldDB" id="A0A420IMK8"/>
<dbReference type="SUPFAM" id="SSF52540">
    <property type="entry name" value="P-loop containing nucleoside triphosphate hydrolases"/>
    <property type="match status" value="2"/>
</dbReference>
<dbReference type="Proteomes" id="UP000285326">
    <property type="component" value="Unassembled WGS sequence"/>
</dbReference>
<comment type="caution">
    <text evidence="6">The sequence shown here is derived from an EMBL/GenBank/DDBJ whole genome shotgun (WGS) entry which is preliminary data.</text>
</comment>
<dbReference type="InterPro" id="IPR003593">
    <property type="entry name" value="AAA+_ATPase"/>
</dbReference>
<dbReference type="Pfam" id="PF23242">
    <property type="entry name" value="AAA_lid_TRIP13_C"/>
    <property type="match status" value="1"/>
</dbReference>
<dbReference type="GO" id="GO:0005634">
    <property type="term" value="C:nucleus"/>
    <property type="evidence" value="ECO:0007669"/>
    <property type="project" value="TreeGrafter"/>
</dbReference>
<keyword evidence="3" id="KW-0067">ATP-binding</keyword>
<evidence type="ECO:0000256" key="2">
    <source>
        <dbReference type="ARBA" id="ARBA00022741"/>
    </source>
</evidence>
<evidence type="ECO:0000313" key="6">
    <source>
        <dbReference type="EMBL" id="RKF75786.1"/>
    </source>
</evidence>
<evidence type="ECO:0000256" key="4">
    <source>
        <dbReference type="ARBA" id="ARBA00023254"/>
    </source>
</evidence>
<sequence>MPETKGIIYIEARIKEKCFDDANIDCISYEKLQAELEHQLSSENLSYELLENILDDARIVEYTGPVTDLTCYTTEHVRVEVQMYSLHYTQNSQDDEKQKLPQAEILSLPHLRLIFQDDIKGDLIWMMTNICEFFTHHWFMWLKNVQVKFSRLCEKGEINPLILLYGPPGTGKTTLCQGLAQKISIRLNSMYTHTRLVQIKTATLFSKYYSESARQVDEIFTKISRMCQDNPEEFICVFFDEVESIASSREFSTRSGESQDSLRATNALLTGLDRTKINPNIIFLCTSNMYEALDSAFLDRCGLKLSIKPPSIKCQYEILRSRIQNLMRRGVIETTQAADFIPNYDDAILASTAGHIKDPSCKLLEIVHLIRSGNSCAKSERMISGRSLTQLPEQAILRFLRSDRCDLHLALSLLHRFTLNEQQQKRKDMEMTEHKIETNEGKKRKIILFSDKKFETMDPEIVQSIYQNP</sequence>
<dbReference type="PANTHER" id="PTHR45991:SF1">
    <property type="entry name" value="PACHYTENE CHECKPOINT PROTEIN 2 HOMOLOG"/>
    <property type="match status" value="1"/>
</dbReference>
<evidence type="ECO:0000256" key="1">
    <source>
        <dbReference type="ARBA" id="ARBA00007271"/>
    </source>
</evidence>
<evidence type="ECO:0000313" key="7">
    <source>
        <dbReference type="Proteomes" id="UP000285326"/>
    </source>
</evidence>
<dbReference type="GO" id="GO:0016887">
    <property type="term" value="F:ATP hydrolysis activity"/>
    <property type="evidence" value="ECO:0007669"/>
    <property type="project" value="InterPro"/>
</dbReference>
<reference evidence="6 7" key="1">
    <citation type="journal article" date="2018" name="BMC Genomics">
        <title>Comparative genome analyses reveal sequence features reflecting distinct modes of host-adaptation between dicot and monocot powdery mildew.</title>
        <authorList>
            <person name="Wu Y."/>
            <person name="Ma X."/>
            <person name="Pan Z."/>
            <person name="Kale S.D."/>
            <person name="Song Y."/>
            <person name="King H."/>
            <person name="Zhang Q."/>
            <person name="Presley C."/>
            <person name="Deng X."/>
            <person name="Wei C.I."/>
            <person name="Xiao S."/>
        </authorList>
    </citation>
    <scope>NUCLEOTIDE SEQUENCE [LARGE SCALE GENOMIC DNA]</scope>
    <source>
        <strain evidence="6">UMSG1</strain>
    </source>
</reference>
<dbReference type="EMBL" id="MCBS01023168">
    <property type="protein sequence ID" value="RKF75786.1"/>
    <property type="molecule type" value="Genomic_DNA"/>
</dbReference>
<gene>
    <name evidence="6" type="ORF">GcM1_231033</name>
</gene>
<protein>
    <submittedName>
        <fullName evidence="6">Pachytene checkpoint protein 2-like protein</fullName>
    </submittedName>
</protein>
<dbReference type="InterPro" id="IPR003959">
    <property type="entry name" value="ATPase_AAA_core"/>
</dbReference>
<feature type="domain" description="AAA+ ATPase" evidence="5">
    <location>
        <begin position="158"/>
        <end position="313"/>
    </location>
</feature>
<evidence type="ECO:0000259" key="5">
    <source>
        <dbReference type="SMART" id="SM00382"/>
    </source>
</evidence>
<keyword evidence="4" id="KW-0469">Meiosis</keyword>